<evidence type="ECO:0000313" key="2">
    <source>
        <dbReference type="Proteomes" id="UP000828048"/>
    </source>
</evidence>
<accession>A0ACB7Z9N6</accession>
<protein>
    <submittedName>
        <fullName evidence="1">Uncharacterized protein</fullName>
    </submittedName>
</protein>
<sequence length="223" mass="25273">MVKAVVEGPSPLQKNPLHRNEINKSRAYANRKGSIKKKTRELSILCGITACTVIVCPNGKVDTWPENPTVVKSIIDRYKERMGKKSPQPSEFTGEKINLDEFLSGWKDDWLCGLSREVLGTFLSDLESKLRAMERRIEVLNVMNYEQRNPQQGKSIVSSNDYAQLGPLQEVHSTACGWFYYPLYVQPLNCYRPSDQSDEECDDCTRQFFPTAAIDSQPRSSSG</sequence>
<dbReference type="Proteomes" id="UP000828048">
    <property type="component" value="Chromosome 12"/>
</dbReference>
<organism evidence="1 2">
    <name type="scientific">Vaccinium darrowii</name>
    <dbReference type="NCBI Taxonomy" id="229202"/>
    <lineage>
        <taxon>Eukaryota</taxon>
        <taxon>Viridiplantae</taxon>
        <taxon>Streptophyta</taxon>
        <taxon>Embryophyta</taxon>
        <taxon>Tracheophyta</taxon>
        <taxon>Spermatophyta</taxon>
        <taxon>Magnoliopsida</taxon>
        <taxon>eudicotyledons</taxon>
        <taxon>Gunneridae</taxon>
        <taxon>Pentapetalae</taxon>
        <taxon>asterids</taxon>
        <taxon>Ericales</taxon>
        <taxon>Ericaceae</taxon>
        <taxon>Vaccinioideae</taxon>
        <taxon>Vaccinieae</taxon>
        <taxon>Vaccinium</taxon>
    </lineage>
</organism>
<comment type="caution">
    <text evidence="1">The sequence shown here is derived from an EMBL/GenBank/DDBJ whole genome shotgun (WGS) entry which is preliminary data.</text>
</comment>
<keyword evidence="2" id="KW-1185">Reference proteome</keyword>
<proteinExistence type="predicted"/>
<dbReference type="EMBL" id="CM037162">
    <property type="protein sequence ID" value="KAH7862459.1"/>
    <property type="molecule type" value="Genomic_DNA"/>
</dbReference>
<reference evidence="1 2" key="1">
    <citation type="journal article" date="2021" name="Hortic Res">
        <title>High-quality reference genome and annotation aids understanding of berry development for evergreen blueberry (Vaccinium darrowii).</title>
        <authorList>
            <person name="Yu J."/>
            <person name="Hulse-Kemp A.M."/>
            <person name="Babiker E."/>
            <person name="Staton M."/>
        </authorList>
    </citation>
    <scope>NUCLEOTIDE SEQUENCE [LARGE SCALE GENOMIC DNA]</scope>
    <source>
        <strain evidence="2">cv. NJ 8807/NJ 8810</strain>
        <tissue evidence="1">Young leaf</tissue>
    </source>
</reference>
<evidence type="ECO:0000313" key="1">
    <source>
        <dbReference type="EMBL" id="KAH7862459.1"/>
    </source>
</evidence>
<gene>
    <name evidence="1" type="ORF">Vadar_005083</name>
</gene>
<name>A0ACB7Z9N6_9ERIC</name>